<dbReference type="Gene3D" id="3.40.50.2020">
    <property type="match status" value="1"/>
</dbReference>
<evidence type="ECO:0000313" key="2">
    <source>
        <dbReference type="Proteomes" id="UP001501475"/>
    </source>
</evidence>
<protein>
    <recommendedName>
        <fullName evidence="3">Amidophosphoribosyltransferase</fullName>
    </recommendedName>
</protein>
<dbReference type="InterPro" id="IPR029057">
    <property type="entry name" value="PRTase-like"/>
</dbReference>
<organism evidence="1 2">
    <name type="scientific">Nostocoides vanveenii</name>
    <dbReference type="NCBI Taxonomy" id="330835"/>
    <lineage>
        <taxon>Bacteria</taxon>
        <taxon>Bacillati</taxon>
        <taxon>Actinomycetota</taxon>
        <taxon>Actinomycetes</taxon>
        <taxon>Micrococcales</taxon>
        <taxon>Intrasporangiaceae</taxon>
        <taxon>Nostocoides</taxon>
    </lineage>
</organism>
<evidence type="ECO:0000313" key="1">
    <source>
        <dbReference type="EMBL" id="GAA1769346.1"/>
    </source>
</evidence>
<accession>A0ABP4X6S0</accession>
<evidence type="ECO:0008006" key="3">
    <source>
        <dbReference type="Google" id="ProtNLM"/>
    </source>
</evidence>
<gene>
    <name evidence="1" type="ORF">GCM10009810_29750</name>
</gene>
<dbReference type="Proteomes" id="UP001501475">
    <property type="component" value="Unassembled WGS sequence"/>
</dbReference>
<dbReference type="EMBL" id="BAAAPN010000059">
    <property type="protein sequence ID" value="GAA1769346.1"/>
    <property type="molecule type" value="Genomic_DNA"/>
</dbReference>
<sequence length="253" mass="27846">MNDWMDWMLDQADFLMPVGPHHQLGCELCHGAVGFIGDGPNVWPRCPQCRGYGDVIDRLVPITYSIDAGLESALHRYKDFGAAWRWLRLPLACLVHTFLTEHGSCIDQAAGTIDVATCVPSNNQDRAFDHIDGFLRGAVRGDPSLDRFAWEPGLVSRDPATSRPERGELKPSAYRVSRQLEPGSAVLLFDDTWTSGSSAASTAAALKASGAGDVTVLTLGRQLRSDGEWGTTPTLCKDRRQRSWRRDQCVLCC</sequence>
<dbReference type="SUPFAM" id="SSF53271">
    <property type="entry name" value="PRTase-like"/>
    <property type="match status" value="1"/>
</dbReference>
<reference evidence="2" key="1">
    <citation type="journal article" date="2019" name="Int. J. Syst. Evol. Microbiol.">
        <title>The Global Catalogue of Microorganisms (GCM) 10K type strain sequencing project: providing services to taxonomists for standard genome sequencing and annotation.</title>
        <authorList>
            <consortium name="The Broad Institute Genomics Platform"/>
            <consortium name="The Broad Institute Genome Sequencing Center for Infectious Disease"/>
            <person name="Wu L."/>
            <person name="Ma J."/>
        </authorList>
    </citation>
    <scope>NUCLEOTIDE SEQUENCE [LARGE SCALE GENOMIC DNA]</scope>
    <source>
        <strain evidence="2">JCM 15591</strain>
    </source>
</reference>
<comment type="caution">
    <text evidence="1">The sequence shown here is derived from an EMBL/GenBank/DDBJ whole genome shotgun (WGS) entry which is preliminary data.</text>
</comment>
<name>A0ABP4X6S0_9MICO</name>
<proteinExistence type="predicted"/>
<keyword evidence="2" id="KW-1185">Reference proteome</keyword>